<proteinExistence type="predicted"/>
<keyword evidence="3" id="KW-1185">Reference proteome</keyword>
<organism evidence="2 3">
    <name type="scientific">Coniochaeta hoffmannii</name>
    <dbReference type="NCBI Taxonomy" id="91930"/>
    <lineage>
        <taxon>Eukaryota</taxon>
        <taxon>Fungi</taxon>
        <taxon>Dikarya</taxon>
        <taxon>Ascomycota</taxon>
        <taxon>Pezizomycotina</taxon>
        <taxon>Sordariomycetes</taxon>
        <taxon>Sordariomycetidae</taxon>
        <taxon>Coniochaetales</taxon>
        <taxon>Coniochaetaceae</taxon>
        <taxon>Coniochaeta</taxon>
    </lineage>
</organism>
<reference evidence="2" key="1">
    <citation type="submission" date="2022-07" db="EMBL/GenBank/DDBJ databases">
        <title>Fungi with potential for degradation of polypropylene.</title>
        <authorList>
            <person name="Gostincar C."/>
        </authorList>
    </citation>
    <scope>NUCLEOTIDE SEQUENCE</scope>
    <source>
        <strain evidence="2">EXF-13287</strain>
    </source>
</reference>
<accession>A0AA38S702</accession>
<evidence type="ECO:0000256" key="1">
    <source>
        <dbReference type="SAM" id="MobiDB-lite"/>
    </source>
</evidence>
<comment type="caution">
    <text evidence="2">The sequence shown here is derived from an EMBL/GenBank/DDBJ whole genome shotgun (WGS) entry which is preliminary data.</text>
</comment>
<feature type="compositionally biased region" description="Low complexity" evidence="1">
    <location>
        <begin position="105"/>
        <end position="122"/>
    </location>
</feature>
<dbReference type="Proteomes" id="UP001174691">
    <property type="component" value="Unassembled WGS sequence"/>
</dbReference>
<name>A0AA38S702_9PEZI</name>
<gene>
    <name evidence="2" type="ORF">NKR19_g1599</name>
</gene>
<feature type="compositionally biased region" description="Basic and acidic residues" evidence="1">
    <location>
        <begin position="126"/>
        <end position="139"/>
    </location>
</feature>
<dbReference type="AlphaFoldDB" id="A0AA38S702"/>
<evidence type="ECO:0000313" key="2">
    <source>
        <dbReference type="EMBL" id="KAJ9162048.1"/>
    </source>
</evidence>
<dbReference type="EMBL" id="JANBVN010000015">
    <property type="protein sequence ID" value="KAJ9162048.1"/>
    <property type="molecule type" value="Genomic_DNA"/>
</dbReference>
<evidence type="ECO:0008006" key="4">
    <source>
        <dbReference type="Google" id="ProtNLM"/>
    </source>
</evidence>
<evidence type="ECO:0000313" key="3">
    <source>
        <dbReference type="Proteomes" id="UP001174691"/>
    </source>
</evidence>
<protein>
    <recommendedName>
        <fullName evidence="4">Apple domain-containing protein</fullName>
    </recommendedName>
</protein>
<sequence>MRAVPGVIAFGVGLQVRTPDVCSVETALEFFNYGYPVPADCVATLQRQATDWCRSYLSAEAVTVYLTTVTRDTPFLTISETSTTVTTTTEEITLTTDTTATTSFTSTVQQTTTSTSTTLTTSRPPTRRDLEARRPDPEPHCGGPVCIDPSRSCIDLTEPNLRRRAAAPMSEACRCLDPEPTTVTSDITTISVPTSTTSDVAEVTGIVSETSVSTEVSITLVTEATTVTSATTTTATVTAGICDVAYQPTGGNGSGNTVIIVPNTSDQADCCQRCQTSNNCVAMAYIPNIGMCQQLIKVSALSGAPTNAQCPLGIENFSVAPDPNGLVRLGPCAAQ</sequence>
<feature type="region of interest" description="Disordered" evidence="1">
    <location>
        <begin position="105"/>
        <end position="143"/>
    </location>
</feature>